<gene>
    <name evidence="2" type="ORF">LTRI10_LOCUS10558</name>
</gene>
<feature type="compositionally biased region" description="Low complexity" evidence="1">
    <location>
        <begin position="47"/>
        <end position="57"/>
    </location>
</feature>
<keyword evidence="3" id="KW-1185">Reference proteome</keyword>
<proteinExistence type="predicted"/>
<feature type="region of interest" description="Disordered" evidence="1">
    <location>
        <begin position="38"/>
        <end position="81"/>
    </location>
</feature>
<protein>
    <submittedName>
        <fullName evidence="2">Uncharacterized protein</fullName>
    </submittedName>
</protein>
<accession>A0AAV2D357</accession>
<reference evidence="2 3" key="1">
    <citation type="submission" date="2024-04" db="EMBL/GenBank/DDBJ databases">
        <authorList>
            <person name="Fracassetti M."/>
        </authorList>
    </citation>
    <scope>NUCLEOTIDE SEQUENCE [LARGE SCALE GENOMIC DNA]</scope>
</reference>
<sequence length="81" mass="8478">MTQYCNHCCKYQSVVKKGNKAHCGVCDKVLGTFGNVEMDDGGEHRSSSSSSSPSVSVAADKSDHNGRACFGEDETAGTSSV</sequence>
<evidence type="ECO:0000256" key="1">
    <source>
        <dbReference type="SAM" id="MobiDB-lite"/>
    </source>
</evidence>
<dbReference type="AlphaFoldDB" id="A0AAV2D357"/>
<organism evidence="2 3">
    <name type="scientific">Linum trigynum</name>
    <dbReference type="NCBI Taxonomy" id="586398"/>
    <lineage>
        <taxon>Eukaryota</taxon>
        <taxon>Viridiplantae</taxon>
        <taxon>Streptophyta</taxon>
        <taxon>Embryophyta</taxon>
        <taxon>Tracheophyta</taxon>
        <taxon>Spermatophyta</taxon>
        <taxon>Magnoliopsida</taxon>
        <taxon>eudicotyledons</taxon>
        <taxon>Gunneridae</taxon>
        <taxon>Pentapetalae</taxon>
        <taxon>rosids</taxon>
        <taxon>fabids</taxon>
        <taxon>Malpighiales</taxon>
        <taxon>Linaceae</taxon>
        <taxon>Linum</taxon>
    </lineage>
</organism>
<name>A0AAV2D357_9ROSI</name>
<evidence type="ECO:0000313" key="2">
    <source>
        <dbReference type="EMBL" id="CAL1366269.1"/>
    </source>
</evidence>
<evidence type="ECO:0000313" key="3">
    <source>
        <dbReference type="Proteomes" id="UP001497516"/>
    </source>
</evidence>
<dbReference type="EMBL" id="OZ034815">
    <property type="protein sequence ID" value="CAL1366269.1"/>
    <property type="molecule type" value="Genomic_DNA"/>
</dbReference>
<dbReference type="Proteomes" id="UP001497516">
    <property type="component" value="Chromosome 2"/>
</dbReference>